<organism evidence="2 3">
    <name type="scientific">Pontibacter saemangeumensis</name>
    <dbReference type="NCBI Taxonomy" id="1084525"/>
    <lineage>
        <taxon>Bacteria</taxon>
        <taxon>Pseudomonadati</taxon>
        <taxon>Bacteroidota</taxon>
        <taxon>Cytophagia</taxon>
        <taxon>Cytophagales</taxon>
        <taxon>Hymenobacteraceae</taxon>
        <taxon>Pontibacter</taxon>
    </lineage>
</organism>
<dbReference type="EMBL" id="BAABHC010000016">
    <property type="protein sequence ID" value="GAA4438419.1"/>
    <property type="molecule type" value="Genomic_DNA"/>
</dbReference>
<comment type="caution">
    <text evidence="2">The sequence shown here is derived from an EMBL/GenBank/DDBJ whole genome shotgun (WGS) entry which is preliminary data.</text>
</comment>
<dbReference type="Proteomes" id="UP001500552">
    <property type="component" value="Unassembled WGS sequence"/>
</dbReference>
<feature type="transmembrane region" description="Helical" evidence="1">
    <location>
        <begin position="47"/>
        <end position="66"/>
    </location>
</feature>
<sequence>MENEKEMHEEAAVNEGATALNMISWLFGIVAFAIGVVNTFWGNDPGFGIFIVLLSLVYFLPVHALLNKMTGLTVPGTVIRVLKIFLGFFILWAALGVGELFDKIELMLRDF</sequence>
<keyword evidence="1" id="KW-0472">Membrane</keyword>
<gene>
    <name evidence="2" type="ORF">GCM10023188_33790</name>
</gene>
<evidence type="ECO:0008006" key="4">
    <source>
        <dbReference type="Google" id="ProtNLM"/>
    </source>
</evidence>
<feature type="transmembrane region" description="Helical" evidence="1">
    <location>
        <begin position="20"/>
        <end position="41"/>
    </location>
</feature>
<protein>
    <recommendedName>
        <fullName evidence="4">Cytochrome C oxidase subunit IV</fullName>
    </recommendedName>
</protein>
<evidence type="ECO:0000313" key="2">
    <source>
        <dbReference type="EMBL" id="GAA4438419.1"/>
    </source>
</evidence>
<name>A0ABP8LW20_9BACT</name>
<evidence type="ECO:0000313" key="3">
    <source>
        <dbReference type="Proteomes" id="UP001500552"/>
    </source>
</evidence>
<evidence type="ECO:0000256" key="1">
    <source>
        <dbReference type="SAM" id="Phobius"/>
    </source>
</evidence>
<keyword evidence="1" id="KW-1133">Transmembrane helix</keyword>
<proteinExistence type="predicted"/>
<accession>A0ABP8LW20</accession>
<dbReference type="RefSeq" id="WP_345160713.1">
    <property type="nucleotide sequence ID" value="NZ_BAABHC010000016.1"/>
</dbReference>
<keyword evidence="3" id="KW-1185">Reference proteome</keyword>
<keyword evidence="1" id="KW-0812">Transmembrane</keyword>
<reference evidence="3" key="1">
    <citation type="journal article" date="2019" name="Int. J. Syst. Evol. Microbiol.">
        <title>The Global Catalogue of Microorganisms (GCM) 10K type strain sequencing project: providing services to taxonomists for standard genome sequencing and annotation.</title>
        <authorList>
            <consortium name="The Broad Institute Genomics Platform"/>
            <consortium name="The Broad Institute Genome Sequencing Center for Infectious Disease"/>
            <person name="Wu L."/>
            <person name="Ma J."/>
        </authorList>
    </citation>
    <scope>NUCLEOTIDE SEQUENCE [LARGE SCALE GENOMIC DNA]</scope>
    <source>
        <strain evidence="3">JCM 17926</strain>
    </source>
</reference>
<feature type="transmembrane region" description="Helical" evidence="1">
    <location>
        <begin position="78"/>
        <end position="101"/>
    </location>
</feature>